<reference evidence="5" key="1">
    <citation type="journal article" date="2013" name="Nat. Genet.">
        <title>The wheat powdery mildew genome shows the unique evolution of an obligate biotroph.</title>
        <authorList>
            <person name="Wicker T."/>
            <person name="Oberhaensli S."/>
            <person name="Parlange F."/>
            <person name="Buchmann J.P."/>
            <person name="Shatalina M."/>
            <person name="Roffler S."/>
            <person name="Ben-David R."/>
            <person name="Dolezel J."/>
            <person name="Simkova H."/>
            <person name="Schulze-Lefert P."/>
            <person name="Spanu P.D."/>
            <person name="Bruggmann R."/>
            <person name="Amselem J."/>
            <person name="Quesneville H."/>
            <person name="Ver Loren van Themaat E."/>
            <person name="Paape T."/>
            <person name="Shimizu K.K."/>
            <person name="Keller B."/>
        </authorList>
    </citation>
    <scope>NUCLEOTIDE SEQUENCE [LARGE SCALE GENOMIC DNA]</scope>
    <source>
        <strain evidence="5">96224</strain>
    </source>
</reference>
<dbReference type="EMBL" id="KE373960">
    <property type="protein sequence ID" value="EPQ67112.1"/>
    <property type="molecule type" value="Genomic_DNA"/>
</dbReference>
<dbReference type="Pfam" id="PF25318">
    <property type="entry name" value="WHD_GDS1"/>
    <property type="match status" value="1"/>
</dbReference>
<evidence type="ECO:0000313" key="5">
    <source>
        <dbReference type="Proteomes" id="UP000053110"/>
    </source>
</evidence>
<reference evidence="3" key="2">
    <citation type="submission" date="2013-01" db="EMBL/GenBank/DDBJ databases">
        <title>The wheat powdery mildew genome reveals unique evolution of an obligate biotroph.</title>
        <authorList>
            <person name="Oberhaensli S."/>
            <person name="Wicker T."/>
            <person name="Keller B."/>
        </authorList>
    </citation>
    <scope>NUCLEOTIDE SEQUENCE</scope>
    <source>
        <strain evidence="3">96224</strain>
    </source>
</reference>
<dbReference type="Proteomes" id="UP000053110">
    <property type="component" value="Unassembled WGS sequence"/>
</dbReference>
<reference evidence="4" key="3">
    <citation type="submission" date="2018-07" db="EMBL/GenBank/DDBJ databases">
        <authorList>
            <person name="Quirk P.G."/>
            <person name="Krulwich T.A."/>
        </authorList>
    </citation>
    <scope>NUCLEOTIDE SEQUENCE</scope>
    <source>
        <strain evidence="4">96224</strain>
    </source>
</reference>
<dbReference type="EMBL" id="UIGY01000005">
    <property type="protein sequence ID" value="SUZ07969.1"/>
    <property type="molecule type" value="Genomic_DNA"/>
</dbReference>
<accession>A0A061HL22</accession>
<dbReference type="OrthoDB" id="4150221at2759"/>
<feature type="compositionally biased region" description="Low complexity" evidence="1">
    <location>
        <begin position="207"/>
        <end position="222"/>
    </location>
</feature>
<proteinExistence type="predicted"/>
<feature type="domain" description="GDS1 winged helix" evidence="2">
    <location>
        <begin position="103"/>
        <end position="195"/>
    </location>
</feature>
<organism evidence="4">
    <name type="scientific">Blumeria graminis f. sp. tritici 96224</name>
    <dbReference type="NCBI Taxonomy" id="1268274"/>
    <lineage>
        <taxon>Eukaryota</taxon>
        <taxon>Fungi</taxon>
        <taxon>Dikarya</taxon>
        <taxon>Ascomycota</taxon>
        <taxon>Pezizomycotina</taxon>
        <taxon>Leotiomycetes</taxon>
        <taxon>Erysiphales</taxon>
        <taxon>Erysiphaceae</taxon>
        <taxon>Blumeria</taxon>
    </lineage>
</organism>
<sequence>MIAESDVAVMPYNTRRKILSLPSLGIRIPVAHGSKATPRLSPPASTLSNKLPLRKQKRTHTTSPSPSPPSKRVSFKYENTPPPSPPATDTHTCSTNHDVNQIDLENINDEIVEAVISQLHKTGNRPHLVKELAAILRHTVKTVEQSANPAAIISSRLSSYIKRAWSEDVPCPLTKELETAHPRRTHYYLTKYPCQPTFDPSSRTTVPPEIISPATSSISSQSDDIDAERRRELSPSPEVDLSSPEYEDENTKSPRPPSLVAFPKSRDPLESQRFTSPPLEKDEKEFTQTARGMQRRRPGDVVMDGMPSELGEYTSKSNECDPFFGRQYLLPLGLVYTSSPATKSSALNWWRNLEESCEIWGRIDTTWDTRSPENIELEELDGMLEEI</sequence>
<evidence type="ECO:0000313" key="4">
    <source>
        <dbReference type="EMBL" id="SUZ07969.1"/>
    </source>
</evidence>
<name>A0A061HL22_BLUGR</name>
<evidence type="ECO:0000259" key="2">
    <source>
        <dbReference type="Pfam" id="PF25318"/>
    </source>
</evidence>
<evidence type="ECO:0000313" key="3">
    <source>
        <dbReference type="EMBL" id="EPQ67112.1"/>
    </source>
</evidence>
<dbReference type="InterPro" id="IPR057511">
    <property type="entry name" value="WH_GDS1"/>
</dbReference>
<protein>
    <submittedName>
        <fullName evidence="4">BgtA-20177</fullName>
    </submittedName>
</protein>
<evidence type="ECO:0000256" key="1">
    <source>
        <dbReference type="SAM" id="MobiDB-lite"/>
    </source>
</evidence>
<feature type="region of interest" description="Disordered" evidence="1">
    <location>
        <begin position="199"/>
        <end position="277"/>
    </location>
</feature>
<dbReference type="HOGENOM" id="CLU_036462_0_0_1"/>
<feature type="non-terminal residue" evidence="4">
    <location>
        <position position="387"/>
    </location>
</feature>
<gene>
    <name evidence="3" type="ORF">BGT96224_A20177</name>
    <name evidence="4" type="ORF">BGT96224V2_LOCUS1135</name>
</gene>
<dbReference type="AlphaFoldDB" id="A0A061HL22"/>
<feature type="region of interest" description="Disordered" evidence="1">
    <location>
        <begin position="33"/>
        <end position="92"/>
    </location>
</feature>